<dbReference type="Pfam" id="PF02481">
    <property type="entry name" value="DNA_processg_A"/>
    <property type="match status" value="1"/>
</dbReference>
<evidence type="ECO:0000256" key="1">
    <source>
        <dbReference type="ARBA" id="ARBA00006525"/>
    </source>
</evidence>
<dbReference type="OrthoDB" id="9785707at2"/>
<gene>
    <name evidence="4" type="ORF">SAMN05421852_10636</name>
</gene>
<evidence type="ECO:0000313" key="5">
    <source>
        <dbReference type="Proteomes" id="UP000199545"/>
    </source>
</evidence>
<evidence type="ECO:0000259" key="2">
    <source>
        <dbReference type="Pfam" id="PF02481"/>
    </source>
</evidence>
<proteinExistence type="inferred from homology"/>
<dbReference type="Gene3D" id="1.10.10.10">
    <property type="entry name" value="Winged helix-like DNA-binding domain superfamily/Winged helix DNA-binding domain"/>
    <property type="match status" value="1"/>
</dbReference>
<name>A0A1I3PMM3_9BACL</name>
<dbReference type="InterPro" id="IPR003488">
    <property type="entry name" value="DprA"/>
</dbReference>
<dbReference type="Proteomes" id="UP000199545">
    <property type="component" value="Unassembled WGS sequence"/>
</dbReference>
<dbReference type="InterPro" id="IPR041614">
    <property type="entry name" value="DprA_WH"/>
</dbReference>
<dbReference type="GO" id="GO:0009294">
    <property type="term" value="P:DNA-mediated transformation"/>
    <property type="evidence" value="ECO:0007669"/>
    <property type="project" value="InterPro"/>
</dbReference>
<feature type="domain" description="Smf/DprA SLOG" evidence="2">
    <location>
        <begin position="80"/>
        <end position="287"/>
    </location>
</feature>
<dbReference type="Gene3D" id="3.40.50.450">
    <property type="match status" value="1"/>
</dbReference>
<dbReference type="PANTHER" id="PTHR43022:SF1">
    <property type="entry name" value="PROTEIN SMF"/>
    <property type="match status" value="1"/>
</dbReference>
<dbReference type="PANTHER" id="PTHR43022">
    <property type="entry name" value="PROTEIN SMF"/>
    <property type="match status" value="1"/>
</dbReference>
<comment type="similarity">
    <text evidence="1">Belongs to the DprA/Smf family.</text>
</comment>
<keyword evidence="5" id="KW-1185">Reference proteome</keyword>
<dbReference type="AlphaFoldDB" id="A0A1I3PMM3"/>
<dbReference type="EMBL" id="FORR01000006">
    <property type="protein sequence ID" value="SFJ22743.1"/>
    <property type="molecule type" value="Genomic_DNA"/>
</dbReference>
<evidence type="ECO:0000259" key="3">
    <source>
        <dbReference type="Pfam" id="PF17782"/>
    </source>
</evidence>
<organism evidence="4 5">
    <name type="scientific">Thermoflavimicrobium dichotomicum</name>
    <dbReference type="NCBI Taxonomy" id="46223"/>
    <lineage>
        <taxon>Bacteria</taxon>
        <taxon>Bacillati</taxon>
        <taxon>Bacillota</taxon>
        <taxon>Bacilli</taxon>
        <taxon>Bacillales</taxon>
        <taxon>Thermoactinomycetaceae</taxon>
        <taxon>Thermoflavimicrobium</taxon>
    </lineage>
</organism>
<dbReference type="NCBIfam" id="TIGR00732">
    <property type="entry name" value="dprA"/>
    <property type="match status" value="1"/>
</dbReference>
<dbReference type="Pfam" id="PF17782">
    <property type="entry name" value="WHD_DprA"/>
    <property type="match status" value="1"/>
</dbReference>
<dbReference type="InterPro" id="IPR057666">
    <property type="entry name" value="DrpA_SLOG"/>
</dbReference>
<dbReference type="RefSeq" id="WP_093229360.1">
    <property type="nucleotide sequence ID" value="NZ_FORR01000006.1"/>
</dbReference>
<dbReference type="STRING" id="46223.SAMN05421852_10636"/>
<sequence>MKIQDGLIALNQIDGIGWHTIHRMLEWGWLPDQEISPELTDYLRMNKTSKNKIEHLQKKWNPHFIRQVVTDLKRRNIIPLTPMDETYPELLKEIAQPPWVLYVKGDIHLLSDHCIAVVGTRKPSAYGIRTTRYLCEEIAQAGWVIVSGMAHGIDAEAHRSALQVQGKTVAILGTGVDVIYPRNHRFLYEELIKKGAVVSEMPPDTQPHPGLFPRRNRIISGLSHGTVVIEAARRSGSLITADYSMEQGREVFAVPGSIMVEQSQGTLRLIQQGAKCITSAQDIFEEFPYILPQEKEKKSSSIESTLNANEHKLLQYISQDPIQMTELIERVAPAMTMGEIHQAILSLQLKQLIVQLPGSYYVRQ</sequence>
<evidence type="ECO:0000313" key="4">
    <source>
        <dbReference type="EMBL" id="SFJ22743.1"/>
    </source>
</evidence>
<feature type="domain" description="DprA winged helix" evidence="3">
    <location>
        <begin position="303"/>
        <end position="358"/>
    </location>
</feature>
<reference evidence="4 5" key="1">
    <citation type="submission" date="2016-10" db="EMBL/GenBank/DDBJ databases">
        <authorList>
            <person name="de Groot N.N."/>
        </authorList>
    </citation>
    <scope>NUCLEOTIDE SEQUENCE [LARGE SCALE GENOMIC DNA]</scope>
    <source>
        <strain evidence="4 5">DSM 44778</strain>
    </source>
</reference>
<protein>
    <submittedName>
        <fullName evidence="4">DNA processing protein</fullName>
    </submittedName>
</protein>
<accession>A0A1I3PMM3</accession>
<dbReference type="InterPro" id="IPR036388">
    <property type="entry name" value="WH-like_DNA-bd_sf"/>
</dbReference>
<dbReference type="SUPFAM" id="SSF102405">
    <property type="entry name" value="MCP/YpsA-like"/>
    <property type="match status" value="1"/>
</dbReference>